<keyword evidence="2" id="KW-0732">Signal</keyword>
<keyword evidence="1" id="KW-1133">Transmembrane helix</keyword>
<dbReference type="Proteomes" id="UP000029665">
    <property type="component" value="Unassembled WGS sequence"/>
</dbReference>
<evidence type="ECO:0000313" key="3">
    <source>
        <dbReference type="EMBL" id="CDO77262.1"/>
    </source>
</evidence>
<keyword evidence="1" id="KW-0812">Transmembrane</keyword>
<keyword evidence="4" id="KW-1185">Reference proteome</keyword>
<evidence type="ECO:0000313" key="4">
    <source>
        <dbReference type="Proteomes" id="UP000029665"/>
    </source>
</evidence>
<dbReference type="EMBL" id="CCBP010000447">
    <property type="protein sequence ID" value="CDO77262.1"/>
    <property type="molecule type" value="Genomic_DNA"/>
</dbReference>
<dbReference type="OMA" id="PTKRDGV"/>
<name>A0A060SRV9_PYCCI</name>
<sequence length="180" mass="18059">MYFMSLVVLALFALCAQAAPTKRDGVIQVPGFPPYIGINDPGLPSGVTTTVSPESALAVIQANTTSVALAIGTEGLLNAEAAFVKQQAQNAIPSTATQLTVFLENVAGTPVVEVSSVGGAAITLATGTASGGFVTNFAGYTFTAAPKSNFATTDLRVPRTLVVGALTIMGSVAVGALAVL</sequence>
<keyword evidence="1" id="KW-0472">Membrane</keyword>
<reference evidence="3" key="1">
    <citation type="submission" date="2014-01" db="EMBL/GenBank/DDBJ databases">
        <title>The genome of the white-rot fungus Pycnoporus cinnabarinus: a basidiomycete model with a versatile arsenal for lignocellulosic biomass breakdown.</title>
        <authorList>
            <person name="Levasseur A."/>
            <person name="Lomascolo A."/>
            <person name="Ruiz-Duenas F.J."/>
            <person name="Uzan E."/>
            <person name="Piumi F."/>
            <person name="Kues U."/>
            <person name="Ram A.F.J."/>
            <person name="Murat C."/>
            <person name="Haon M."/>
            <person name="Benoit I."/>
            <person name="Arfi Y."/>
            <person name="Chevret D."/>
            <person name="Drula E."/>
            <person name="Kwon M.J."/>
            <person name="Gouret P."/>
            <person name="Lesage-Meessen L."/>
            <person name="Lombard V."/>
            <person name="Mariette J."/>
            <person name="Noirot C."/>
            <person name="Park J."/>
            <person name="Patyshakuliyeva A."/>
            <person name="Wieneger R.A.B."/>
            <person name="Wosten H.A.B."/>
            <person name="Martin F."/>
            <person name="Coutinho P.M."/>
            <person name="de Vries R."/>
            <person name="Martinez A.T."/>
            <person name="Klopp C."/>
            <person name="Pontarotti P."/>
            <person name="Henrissat B."/>
            <person name="Record E."/>
        </authorList>
    </citation>
    <scope>NUCLEOTIDE SEQUENCE [LARGE SCALE GENOMIC DNA]</scope>
    <source>
        <strain evidence="3">BRFM137</strain>
    </source>
</reference>
<dbReference type="OrthoDB" id="4095724at2759"/>
<comment type="caution">
    <text evidence="3">The sequence shown here is derived from an EMBL/GenBank/DDBJ whole genome shotgun (WGS) entry which is preliminary data.</text>
</comment>
<accession>A0A060SRV9</accession>
<organism evidence="3 4">
    <name type="scientific">Pycnoporus cinnabarinus</name>
    <name type="common">Cinnabar-red polypore</name>
    <name type="synonym">Trametes cinnabarina</name>
    <dbReference type="NCBI Taxonomy" id="5643"/>
    <lineage>
        <taxon>Eukaryota</taxon>
        <taxon>Fungi</taxon>
        <taxon>Dikarya</taxon>
        <taxon>Basidiomycota</taxon>
        <taxon>Agaricomycotina</taxon>
        <taxon>Agaricomycetes</taxon>
        <taxon>Polyporales</taxon>
        <taxon>Polyporaceae</taxon>
        <taxon>Trametes</taxon>
    </lineage>
</organism>
<gene>
    <name evidence="3" type="ORF">BN946_scf184753.g12</name>
</gene>
<feature type="transmembrane region" description="Helical" evidence="1">
    <location>
        <begin position="161"/>
        <end position="179"/>
    </location>
</feature>
<feature type="signal peptide" evidence="2">
    <location>
        <begin position="1"/>
        <end position="18"/>
    </location>
</feature>
<dbReference type="AlphaFoldDB" id="A0A060SRV9"/>
<evidence type="ECO:0000256" key="1">
    <source>
        <dbReference type="SAM" id="Phobius"/>
    </source>
</evidence>
<feature type="chain" id="PRO_5001591433" evidence="2">
    <location>
        <begin position="19"/>
        <end position="180"/>
    </location>
</feature>
<evidence type="ECO:0000256" key="2">
    <source>
        <dbReference type="SAM" id="SignalP"/>
    </source>
</evidence>
<protein>
    <submittedName>
        <fullName evidence="3">Uncharacterized protein</fullName>
    </submittedName>
</protein>
<proteinExistence type="predicted"/>
<dbReference type="HOGENOM" id="CLU_1496975_0_0_1"/>